<name>A0AAW1VFF8_RUBAR</name>
<dbReference type="EMBL" id="JBEDUW010000271">
    <property type="protein sequence ID" value="KAK9901910.1"/>
    <property type="molecule type" value="Genomic_DNA"/>
</dbReference>
<dbReference type="AlphaFoldDB" id="A0AAW1VFF8"/>
<dbReference type="Proteomes" id="UP001457282">
    <property type="component" value="Unassembled WGS sequence"/>
</dbReference>
<evidence type="ECO:0000313" key="2">
    <source>
        <dbReference type="Proteomes" id="UP001457282"/>
    </source>
</evidence>
<keyword evidence="2" id="KW-1185">Reference proteome</keyword>
<sequence>MGIPAVMVVLGEQRHVDQCRARAFEKPTTQVCEGDGSSLIWNEGVSMAVIAVVCRCTVWVILETNFPHHSTSSATQLVGDIKKLKTAALEFWKLEGVKIGAASNILGTSRSCWISSLRIS</sequence>
<gene>
    <name evidence="1" type="ORF">M0R45_001844</name>
</gene>
<evidence type="ECO:0000313" key="1">
    <source>
        <dbReference type="EMBL" id="KAK9901910.1"/>
    </source>
</evidence>
<comment type="caution">
    <text evidence="1">The sequence shown here is derived from an EMBL/GenBank/DDBJ whole genome shotgun (WGS) entry which is preliminary data.</text>
</comment>
<accession>A0AAW1VFF8</accession>
<proteinExistence type="predicted"/>
<reference evidence="1 2" key="1">
    <citation type="journal article" date="2023" name="G3 (Bethesda)">
        <title>A chromosome-length genome assembly and annotation of blackberry (Rubus argutus, cv. 'Hillquist').</title>
        <authorList>
            <person name="Bruna T."/>
            <person name="Aryal R."/>
            <person name="Dudchenko O."/>
            <person name="Sargent D.J."/>
            <person name="Mead D."/>
            <person name="Buti M."/>
            <person name="Cavallini A."/>
            <person name="Hytonen T."/>
            <person name="Andres J."/>
            <person name="Pham M."/>
            <person name="Weisz D."/>
            <person name="Mascagni F."/>
            <person name="Usai G."/>
            <person name="Natali L."/>
            <person name="Bassil N."/>
            <person name="Fernandez G.E."/>
            <person name="Lomsadze A."/>
            <person name="Armour M."/>
            <person name="Olukolu B."/>
            <person name="Poorten T."/>
            <person name="Britton C."/>
            <person name="Davik J."/>
            <person name="Ashrafi H."/>
            <person name="Aiden E.L."/>
            <person name="Borodovsky M."/>
            <person name="Worthington M."/>
        </authorList>
    </citation>
    <scope>NUCLEOTIDE SEQUENCE [LARGE SCALE GENOMIC DNA]</scope>
    <source>
        <strain evidence="1">PI 553951</strain>
    </source>
</reference>
<protein>
    <submittedName>
        <fullName evidence="1">Uncharacterized protein</fullName>
    </submittedName>
</protein>
<organism evidence="1 2">
    <name type="scientific">Rubus argutus</name>
    <name type="common">Southern blackberry</name>
    <dbReference type="NCBI Taxonomy" id="59490"/>
    <lineage>
        <taxon>Eukaryota</taxon>
        <taxon>Viridiplantae</taxon>
        <taxon>Streptophyta</taxon>
        <taxon>Embryophyta</taxon>
        <taxon>Tracheophyta</taxon>
        <taxon>Spermatophyta</taxon>
        <taxon>Magnoliopsida</taxon>
        <taxon>eudicotyledons</taxon>
        <taxon>Gunneridae</taxon>
        <taxon>Pentapetalae</taxon>
        <taxon>rosids</taxon>
        <taxon>fabids</taxon>
        <taxon>Rosales</taxon>
        <taxon>Rosaceae</taxon>
        <taxon>Rosoideae</taxon>
        <taxon>Rosoideae incertae sedis</taxon>
        <taxon>Rubus</taxon>
    </lineage>
</organism>